<protein>
    <submittedName>
        <fullName evidence="1">Uncharacterized protein</fullName>
    </submittedName>
</protein>
<sequence>MKCEKELLSINYTIQIKYFKIKTEWVLLK</sequence>
<proteinExistence type="predicted"/>
<reference evidence="1" key="1">
    <citation type="submission" date="2020-06" db="EMBL/GenBank/DDBJ databases">
        <title>Lateral gene transfer of anion-conducting channel rhodopsins between green algae and giant viruses.</title>
        <authorList>
            <person name="Rozenberg A."/>
            <person name="Oppermann J."/>
            <person name="Wietek J."/>
            <person name="Fernandez Lahore R.G."/>
            <person name="Sandaa R.-A."/>
            <person name="Bratbak G."/>
            <person name="Hegemann P."/>
            <person name="Beja O."/>
        </authorList>
    </citation>
    <scope>NUCLEOTIDE SEQUENCE</scope>
    <source>
        <strain evidence="1">01B</strain>
    </source>
</reference>
<gene>
    <name evidence="1" type="ORF">HWQ62_00482</name>
</gene>
<accession>A0A7M3UPD0</accession>
<organism evidence="1">
    <name type="scientific">Pyramimonas orientalis virus</name>
    <name type="common">PoV01</name>
    <dbReference type="NCBI Taxonomy" id="455367"/>
    <lineage>
        <taxon>Viruses</taxon>
        <taxon>Varidnaviria</taxon>
        <taxon>Bamfordvirae</taxon>
        <taxon>Nucleocytoviricota</taxon>
        <taxon>Megaviricetes</taxon>
        <taxon>Imitervirales</taxon>
        <taxon>Allomimiviridae</taxon>
        <taxon>Heliosvirus</taxon>
        <taxon>Heliosvirus raunefjordenense</taxon>
    </lineage>
</organism>
<name>A0A7M3UPD0_POV01</name>
<evidence type="ECO:0000313" key="1">
    <source>
        <dbReference type="EMBL" id="QOI90613.1"/>
    </source>
</evidence>
<organismHost>
    <name type="scientific">Pyramimonas plurioculata</name>
    <dbReference type="NCBI Taxonomy" id="36893"/>
</organismHost>
<dbReference type="EMBL" id="MT663542">
    <property type="protein sequence ID" value="QOI90613.1"/>
    <property type="molecule type" value="Genomic_DNA"/>
</dbReference>